<dbReference type="Proteomes" id="UP000010473">
    <property type="component" value="Chromosome"/>
</dbReference>
<dbReference type="OrthoDB" id="581250at2"/>
<accession>K9Y0F1</accession>
<dbReference type="SUPFAM" id="SSF50494">
    <property type="entry name" value="Trypsin-like serine proteases"/>
    <property type="match status" value="1"/>
</dbReference>
<dbReference type="Gene3D" id="2.40.10.10">
    <property type="entry name" value="Trypsin-like serine proteases"/>
    <property type="match status" value="2"/>
</dbReference>
<dbReference type="eggNOG" id="COG0265">
    <property type="taxonomic scope" value="Bacteria"/>
</dbReference>
<sequence length="324" mass="34971">MDFKPQAVKLLICLASIGLLLPGDVSRLSSKTLASASPHLLLTQITHNTAEITVRVWGIEALGSGIIINHQGSGYTVVTNQHVLRAGKAPYQIQTSDGKIHQATVVSNSLSKQYDLALLRFRSNQNYKTARLGNSADLKVGEPIFAAGFPAQIDEITTPQTKLTPLTQFTLKTGRIAVILDKALEEGYQIGYTNDVKKGMSGGPLVNSRGEVVGINGKHAYPLWEAPDFFADGSQPCPPLQELITRSSLAIPVEKITEIQPNLQLNRSVQSSLASEDAAVSVIIEDSEENGNTAELIFKMQAEAEAKKNCRELPGESDPSEAKQ</sequence>
<reference evidence="2" key="1">
    <citation type="journal article" date="2013" name="Proc. Natl. Acad. Sci. U.S.A.">
        <title>Improving the coverage of the cyanobacterial phylum using diversity-driven genome sequencing.</title>
        <authorList>
            <person name="Shih P.M."/>
            <person name="Wu D."/>
            <person name="Latifi A."/>
            <person name="Axen S.D."/>
            <person name="Fewer D.P."/>
            <person name="Talla E."/>
            <person name="Calteau A."/>
            <person name="Cai F."/>
            <person name="Tandeau de Marsac N."/>
            <person name="Rippka R."/>
            <person name="Herdman M."/>
            <person name="Sivonen K."/>
            <person name="Coursin T."/>
            <person name="Laurent T."/>
            <person name="Goodwin L."/>
            <person name="Nolan M."/>
            <person name="Davenport K.W."/>
            <person name="Han C.S."/>
            <person name="Rubin E.M."/>
            <person name="Eisen J.A."/>
            <person name="Woyke T."/>
            <person name="Gugger M."/>
            <person name="Kerfeld C.A."/>
        </authorList>
    </citation>
    <scope>NUCLEOTIDE SEQUENCE [LARGE SCALE GENOMIC DNA]</scope>
    <source>
        <strain evidence="2">ATCC 29371 / PCC 7437</strain>
    </source>
</reference>
<dbReference type="HOGENOM" id="CLU_072762_1_0_3"/>
<evidence type="ECO:0000313" key="2">
    <source>
        <dbReference type="Proteomes" id="UP000010473"/>
    </source>
</evidence>
<dbReference type="KEGG" id="scs:Sta7437_4304"/>
<organism evidence="1 2">
    <name type="scientific">Stanieria cyanosphaera (strain ATCC 29371 / PCC 7437)</name>
    <dbReference type="NCBI Taxonomy" id="111780"/>
    <lineage>
        <taxon>Bacteria</taxon>
        <taxon>Bacillati</taxon>
        <taxon>Cyanobacteriota</taxon>
        <taxon>Cyanophyceae</taxon>
        <taxon>Pleurocapsales</taxon>
        <taxon>Dermocarpellaceae</taxon>
        <taxon>Stanieria</taxon>
    </lineage>
</organism>
<dbReference type="RefSeq" id="WP_015195428.1">
    <property type="nucleotide sequence ID" value="NC_019748.1"/>
</dbReference>
<dbReference type="EMBL" id="CP003653">
    <property type="protein sequence ID" value="AFZ37774.1"/>
    <property type="molecule type" value="Genomic_DNA"/>
</dbReference>
<proteinExistence type="predicted"/>
<evidence type="ECO:0000313" key="1">
    <source>
        <dbReference type="EMBL" id="AFZ37774.1"/>
    </source>
</evidence>
<dbReference type="STRING" id="111780.Sta7437_4304"/>
<protein>
    <submittedName>
        <fullName evidence="1">Peptidase S1 and S6 chymotrypsin/Hap</fullName>
    </submittedName>
</protein>
<dbReference type="AlphaFoldDB" id="K9Y0F1"/>
<gene>
    <name evidence="1" type="ordered locus">Sta7437_4304</name>
</gene>
<dbReference type="Pfam" id="PF13365">
    <property type="entry name" value="Trypsin_2"/>
    <property type="match status" value="1"/>
</dbReference>
<dbReference type="PANTHER" id="PTHR22939:SF129">
    <property type="entry name" value="SERINE PROTEASE HTRA2, MITOCHONDRIAL"/>
    <property type="match status" value="1"/>
</dbReference>
<dbReference type="InterPro" id="IPR009003">
    <property type="entry name" value="Peptidase_S1_PA"/>
</dbReference>
<name>K9Y0F1_STAC7</name>
<dbReference type="InterPro" id="IPR043504">
    <property type="entry name" value="Peptidase_S1_PA_chymotrypsin"/>
</dbReference>
<keyword evidence="2" id="KW-1185">Reference proteome</keyword>
<dbReference type="PANTHER" id="PTHR22939">
    <property type="entry name" value="SERINE PROTEASE FAMILY S1C HTRA-RELATED"/>
    <property type="match status" value="1"/>
</dbReference>